<dbReference type="InterPro" id="IPR027417">
    <property type="entry name" value="P-loop_NTPase"/>
</dbReference>
<reference evidence="1" key="1">
    <citation type="submission" date="2022-08" db="EMBL/GenBank/DDBJ databases">
        <title>Whole genome sequencing of non-tuberculosis mycobacteria type-strains.</title>
        <authorList>
            <person name="Igarashi Y."/>
            <person name="Osugi A."/>
            <person name="Mitarai S."/>
        </authorList>
    </citation>
    <scope>NUCLEOTIDE SEQUENCE</scope>
    <source>
        <strain evidence="1">DSM 45127</strain>
    </source>
</reference>
<name>A0ABY3VT89_9MYCO</name>
<dbReference type="Proteomes" id="UP001055336">
    <property type="component" value="Chromosome"/>
</dbReference>
<gene>
    <name evidence="1" type="ORF">MKK62_05420</name>
</gene>
<sequence>MSVVEPIIVVLGPWCGGTSAVAKVLHHLGVLMGTRFDVAVRELEDTWEDSDLSMLCRRAFSTPGAQLQMDAAVFEAMLQGWADNHRRAAAMAGRRPGAKHPVLCVGIDHLRAGWGPIVPVVVERPAEKVVASLNRLGWWKDEQERVESTQRLIAARDQALVDSPTVRVDFEELRATPAVAIRRLADELNLDITEEQFQDAVNSVVGKQNMPQDVDPHQQLIDQYLPQVQNDPDNPLPVHLLAQTYFLKKDFANARKYSERLIEIGVEEEDEFIARLRIAQSMENLDVPWLEVQDAYLRAWEFRPHRAEPFFRIARNLRAQGRHRLAYLFAKLAAEVPLPAGDMIINDPALYAWRALDEQAVCASQLGQHAESFALCRRLLEQDGIPDEHRNRIAANRDVAVPAMLEASKQYPEALVRSLTGMQRDFVEVTISTVAGRTPAETEATLNSVLNCCRDVAYVGRFLVFDHGDSPDRTVLRHRFPFLDFVECPPGVDLREHIQGRYWLHVDPGWLFFAPDNYITRLASVFSAEPYVFQVGVNFADATTLTGASAFEKDVRRAQNTGRYVMTDVMTDGPAMFDTERLDRADENSTIATLDEVLCLYSAD</sequence>
<proteinExistence type="predicted"/>
<dbReference type="SUPFAM" id="SSF48452">
    <property type="entry name" value="TPR-like"/>
    <property type="match status" value="1"/>
</dbReference>
<dbReference type="SUPFAM" id="SSF52540">
    <property type="entry name" value="P-loop containing nucleoside triphosphate hydrolases"/>
    <property type="match status" value="1"/>
</dbReference>
<keyword evidence="2" id="KW-1185">Reference proteome</keyword>
<organism evidence="1 2">
    <name type="scientific">Mycobacterium paraterrae</name>
    <dbReference type="NCBI Taxonomy" id="577492"/>
    <lineage>
        <taxon>Bacteria</taxon>
        <taxon>Bacillati</taxon>
        <taxon>Actinomycetota</taxon>
        <taxon>Actinomycetes</taxon>
        <taxon>Mycobacteriales</taxon>
        <taxon>Mycobacteriaceae</taxon>
        <taxon>Mycobacterium</taxon>
    </lineage>
</organism>
<dbReference type="InterPro" id="IPR011990">
    <property type="entry name" value="TPR-like_helical_dom_sf"/>
</dbReference>
<accession>A0ABY3VT89</accession>
<dbReference type="RefSeq" id="WP_240262505.1">
    <property type="nucleotide sequence ID" value="NZ_CP092488.2"/>
</dbReference>
<protein>
    <recommendedName>
        <fullName evidence="3">Sulfotransferase family protein</fullName>
    </recommendedName>
</protein>
<evidence type="ECO:0000313" key="2">
    <source>
        <dbReference type="Proteomes" id="UP001055336"/>
    </source>
</evidence>
<dbReference type="Gene3D" id="1.25.40.10">
    <property type="entry name" value="Tetratricopeptide repeat domain"/>
    <property type="match status" value="1"/>
</dbReference>
<evidence type="ECO:0000313" key="1">
    <source>
        <dbReference type="EMBL" id="UMB70744.1"/>
    </source>
</evidence>
<evidence type="ECO:0008006" key="3">
    <source>
        <dbReference type="Google" id="ProtNLM"/>
    </source>
</evidence>
<dbReference type="Gene3D" id="3.40.50.300">
    <property type="entry name" value="P-loop containing nucleotide triphosphate hydrolases"/>
    <property type="match status" value="1"/>
</dbReference>
<dbReference type="EMBL" id="CP092488">
    <property type="protein sequence ID" value="UMB70744.1"/>
    <property type="molecule type" value="Genomic_DNA"/>
</dbReference>